<feature type="transmembrane region" description="Helical" evidence="1">
    <location>
        <begin position="55"/>
        <end position="78"/>
    </location>
</feature>
<comment type="caution">
    <text evidence="2">The sequence shown here is derived from an EMBL/GenBank/DDBJ whole genome shotgun (WGS) entry which is preliminary data.</text>
</comment>
<accession>A0A940WZM3</accession>
<organism evidence="2 3">
    <name type="scientific">Halalkalibacter suaedae</name>
    <dbReference type="NCBI Taxonomy" id="2822140"/>
    <lineage>
        <taxon>Bacteria</taxon>
        <taxon>Bacillati</taxon>
        <taxon>Bacillota</taxon>
        <taxon>Bacilli</taxon>
        <taxon>Bacillales</taxon>
        <taxon>Bacillaceae</taxon>
        <taxon>Halalkalibacter</taxon>
    </lineage>
</organism>
<name>A0A940WZM3_9BACI</name>
<keyword evidence="3" id="KW-1185">Reference proteome</keyword>
<dbReference type="RefSeq" id="WP_210597498.1">
    <property type="nucleotide sequence ID" value="NZ_JAGKSQ010000004.1"/>
</dbReference>
<evidence type="ECO:0000313" key="2">
    <source>
        <dbReference type="EMBL" id="MBP3951810.1"/>
    </source>
</evidence>
<protein>
    <submittedName>
        <fullName evidence="2">Uncharacterized protein</fullName>
    </submittedName>
</protein>
<reference evidence="2" key="1">
    <citation type="submission" date="2021-03" db="EMBL/GenBank/DDBJ databases">
        <title>Bacillus suaedae sp. nov., isolated from Suaeda aralocaspica.</title>
        <authorList>
            <person name="Lei R.F.R."/>
        </authorList>
    </citation>
    <scope>NUCLEOTIDE SEQUENCE</scope>
    <source>
        <strain evidence="2">YZJH907-2</strain>
    </source>
</reference>
<dbReference type="AlphaFoldDB" id="A0A940WZM3"/>
<evidence type="ECO:0000313" key="3">
    <source>
        <dbReference type="Proteomes" id="UP000678228"/>
    </source>
</evidence>
<evidence type="ECO:0000256" key="1">
    <source>
        <dbReference type="SAM" id="Phobius"/>
    </source>
</evidence>
<keyword evidence="1" id="KW-0472">Membrane</keyword>
<proteinExistence type="predicted"/>
<dbReference type="Proteomes" id="UP000678228">
    <property type="component" value="Unassembled WGS sequence"/>
</dbReference>
<keyword evidence="1" id="KW-0812">Transmembrane</keyword>
<dbReference type="EMBL" id="JAGKSQ010000004">
    <property type="protein sequence ID" value="MBP3951810.1"/>
    <property type="molecule type" value="Genomic_DNA"/>
</dbReference>
<sequence>MNHFEEENEIDKGLKSMENKFRISEKEEKYILNEINLTIDKNGPTKIQKSPQRNYYIASIASVFLLIILAIPLLSNVYETGSNEFSKKTFNIAYTPVIQNEIDNPNKYHSLMTVEFLDEKVFTNTIYGEGTYKVNDDVLVLHFENEAENLIIEFKLKESDKAFSKYSAVISDVDFEITDNNKISHLKGLFVKLDKQMSIEFIKK</sequence>
<keyword evidence="1" id="KW-1133">Transmembrane helix</keyword>
<gene>
    <name evidence="2" type="ORF">J7W16_11765</name>
</gene>